<keyword evidence="10" id="KW-1185">Reference proteome</keyword>
<evidence type="ECO:0000256" key="7">
    <source>
        <dbReference type="ARBA" id="ARBA00023295"/>
    </source>
</evidence>
<dbReference type="SUPFAM" id="SSF51445">
    <property type="entry name" value="(Trans)glycosidases"/>
    <property type="match status" value="1"/>
</dbReference>
<dbReference type="RefSeq" id="WP_272740886.1">
    <property type="nucleotide sequence ID" value="NZ_JAQQKW010000004.1"/>
</dbReference>
<dbReference type="InterPro" id="IPR010720">
    <property type="entry name" value="Alpha-L-AF_C"/>
</dbReference>
<sequence>MRHRLSISVNPWRYLAGIVLSGCLMAGAVLAEPLRASGVLMPEPSGPVISRYLFGQFSEHLGRGIYEGIWVGPDSRVPNVRGIRSDVVGALKAIHVPVVRWPGGCFADEYNWRDGIGPRAKRPARKNNWWAGSPETNAFGTHEYFDFVEQIGADAYVSMNVGASTPTEMRHWIEYMTSDGEDALAQERRRNGRDKPWPVKFIGIGNEYWGCGGKMTPQQYGRDFMRFTAFYHPQPGQAATRVAVGAKNGLTEWTDAVMGEALENMDALSLHYYTSPTGNVDVTKPATGFDAQDWADTFVQTLKMEDYITAHSRVMDTHDPQKRVALFIDEWGTWYTVEPGTDPGHLYQQNSLRDALVAAVNFDIFIRHADRVRMANIAQTVNVLQSLILTRGPQMVLTPTYYAYQMYMPFQEATVLPLRLAAPEIKVGTTWMPSLSGAAARATNGDYLVALSNLSPQEAVEMRLDLRDLRVQTLSAQILTAEAMDAHNDFGRADTVKPHPFDGARLEDGYLVLTQPAKSLIVLTLK</sequence>
<dbReference type="Pfam" id="PF22848">
    <property type="entry name" value="ASD1_dom"/>
    <property type="match status" value="1"/>
</dbReference>
<comment type="catalytic activity">
    <reaction evidence="1">
        <text>Hydrolysis of terminal non-reducing alpha-L-arabinofuranoside residues in alpha-L-arabinosides.</text>
        <dbReference type="EC" id="3.2.1.55"/>
    </reaction>
</comment>
<feature type="domain" description="Alpha-L-arabinofuranosidase C-terminal" evidence="8">
    <location>
        <begin position="329"/>
        <end position="519"/>
    </location>
</feature>
<evidence type="ECO:0000259" key="8">
    <source>
        <dbReference type="SMART" id="SM00813"/>
    </source>
</evidence>
<comment type="subunit">
    <text evidence="3">Homohexamer; trimer of dimers.</text>
</comment>
<dbReference type="Pfam" id="PF06964">
    <property type="entry name" value="Alpha-L-AF_C"/>
    <property type="match status" value="1"/>
</dbReference>
<evidence type="ECO:0000256" key="6">
    <source>
        <dbReference type="ARBA" id="ARBA00023277"/>
    </source>
</evidence>
<protein>
    <recommendedName>
        <fullName evidence="4">non-reducing end alpha-L-arabinofuranosidase</fullName>
        <ecNumber evidence="4">3.2.1.55</ecNumber>
    </recommendedName>
</protein>
<dbReference type="InterPro" id="IPR017853">
    <property type="entry name" value="GH"/>
</dbReference>
<evidence type="ECO:0000313" key="10">
    <source>
        <dbReference type="Proteomes" id="UP001216595"/>
    </source>
</evidence>
<proteinExistence type="inferred from homology"/>
<comment type="similarity">
    <text evidence="2">Belongs to the glycosyl hydrolase 51 family.</text>
</comment>
<dbReference type="Gene3D" id="3.20.20.80">
    <property type="entry name" value="Glycosidases"/>
    <property type="match status" value="1"/>
</dbReference>
<dbReference type="Gene3D" id="2.60.40.1180">
    <property type="entry name" value="Golgi alpha-mannosidase II"/>
    <property type="match status" value="1"/>
</dbReference>
<dbReference type="InterPro" id="IPR055235">
    <property type="entry name" value="ASD1_cat"/>
</dbReference>
<dbReference type="Proteomes" id="UP001216595">
    <property type="component" value="Unassembled WGS sequence"/>
</dbReference>
<organism evidence="9 10">
    <name type="scientific">Asticcacaulis currens</name>
    <dbReference type="NCBI Taxonomy" id="2984210"/>
    <lineage>
        <taxon>Bacteria</taxon>
        <taxon>Pseudomonadati</taxon>
        <taxon>Pseudomonadota</taxon>
        <taxon>Alphaproteobacteria</taxon>
        <taxon>Caulobacterales</taxon>
        <taxon>Caulobacteraceae</taxon>
        <taxon>Asticcacaulis</taxon>
    </lineage>
</organism>
<dbReference type="EMBL" id="JAQQKW010000004">
    <property type="protein sequence ID" value="MDC7694164.1"/>
    <property type="molecule type" value="Genomic_DNA"/>
</dbReference>
<evidence type="ECO:0000256" key="2">
    <source>
        <dbReference type="ARBA" id="ARBA00007186"/>
    </source>
</evidence>
<comment type="caution">
    <text evidence="9">The sequence shown here is derived from an EMBL/GenBank/DDBJ whole genome shotgun (WGS) entry which is preliminary data.</text>
</comment>
<evidence type="ECO:0000256" key="5">
    <source>
        <dbReference type="ARBA" id="ARBA00022801"/>
    </source>
</evidence>
<dbReference type="PANTHER" id="PTHR43576">
    <property type="entry name" value="ALPHA-L-ARABINOFURANOSIDASE C-RELATED"/>
    <property type="match status" value="1"/>
</dbReference>
<evidence type="ECO:0000256" key="3">
    <source>
        <dbReference type="ARBA" id="ARBA00011165"/>
    </source>
</evidence>
<dbReference type="EC" id="3.2.1.55" evidence="4"/>
<dbReference type="SUPFAM" id="SSF51011">
    <property type="entry name" value="Glycosyl hydrolase domain"/>
    <property type="match status" value="1"/>
</dbReference>
<name>A0ABT5IDB8_9CAUL</name>
<dbReference type="SMART" id="SM00813">
    <property type="entry name" value="Alpha-L-AF_C"/>
    <property type="match status" value="1"/>
</dbReference>
<keyword evidence="6" id="KW-0119">Carbohydrate metabolism</keyword>
<evidence type="ECO:0000256" key="4">
    <source>
        <dbReference type="ARBA" id="ARBA00012670"/>
    </source>
</evidence>
<evidence type="ECO:0000256" key="1">
    <source>
        <dbReference type="ARBA" id="ARBA00001462"/>
    </source>
</evidence>
<reference evidence="9 10" key="1">
    <citation type="submission" date="2023-01" db="EMBL/GenBank/DDBJ databases">
        <title>Novel species of the genus Asticcacaulis isolated from rivers.</title>
        <authorList>
            <person name="Lu H."/>
        </authorList>
    </citation>
    <scope>NUCLEOTIDE SEQUENCE [LARGE SCALE GENOMIC DNA]</scope>
    <source>
        <strain evidence="9 10">DXS10W</strain>
    </source>
</reference>
<gene>
    <name evidence="9" type="ORF">PQU94_07695</name>
</gene>
<evidence type="ECO:0000313" key="9">
    <source>
        <dbReference type="EMBL" id="MDC7694164.1"/>
    </source>
</evidence>
<dbReference type="InterPro" id="IPR013780">
    <property type="entry name" value="Glyco_hydro_b"/>
</dbReference>
<dbReference type="PANTHER" id="PTHR43576:SF2">
    <property type="entry name" value="INTRACELLULAR EXO-ALPHA-L-ARABINOFURANOSIDASE 2"/>
    <property type="match status" value="1"/>
</dbReference>
<keyword evidence="5" id="KW-0378">Hydrolase</keyword>
<accession>A0ABT5IDB8</accession>
<keyword evidence="7" id="KW-0326">Glycosidase</keyword>